<sequence length="440" mass="49494">MGEEAMRTIIVVFMFLQQHSSLLAIRFVILFFYPAVTLLFQHRRPSKLPLGTLGWFPHFGKNLSFLAPRLSSSSGMARYLNAMYIGAPTIVSIAKDDGIGDDSGSSAFFLDDLCKIVVIEEIDGPNGDGLGRAATESGFEYESEQESESNIDVEVSGVEENVDSGVHDFAARFPFDEGDNEEVHSDHVASDELISIDGSSDDGDSRRRTFYNRHATSRWLYKKYVERIRSNPSWPIDSFEEDVRLDYIVGVSRSQLHRAKRKAMLMIHGSHKEQYAKLWDYCQEIKRTNPGSTVELKVSHEDGENGQPRPRTHATKHKKSKAIDQEGPPSRGLTTRVYCPGKSPMNFDVDAMSDVYRAEIGNIHEYTYPDVNLGEDTDKHFSYPTNEVVSETNASPEDYNDDIDFNEDLDDVLNQDESDSDRNNAGTSHDSVRCVNGLSY</sequence>
<proteinExistence type="predicted"/>
<evidence type="ECO:0000313" key="1">
    <source>
        <dbReference type="EMBL" id="KAJ8630072.1"/>
    </source>
</evidence>
<evidence type="ECO:0000313" key="2">
    <source>
        <dbReference type="Proteomes" id="UP001234297"/>
    </source>
</evidence>
<comment type="caution">
    <text evidence="1">The sequence shown here is derived from an EMBL/GenBank/DDBJ whole genome shotgun (WGS) entry which is preliminary data.</text>
</comment>
<name>A0ACC2L9A3_PERAE</name>
<dbReference type="EMBL" id="CM056815">
    <property type="protein sequence ID" value="KAJ8630072.1"/>
    <property type="molecule type" value="Genomic_DNA"/>
</dbReference>
<protein>
    <submittedName>
        <fullName evidence="1">Uncharacterized protein</fullName>
    </submittedName>
</protein>
<organism evidence="1 2">
    <name type="scientific">Persea americana</name>
    <name type="common">Avocado</name>
    <dbReference type="NCBI Taxonomy" id="3435"/>
    <lineage>
        <taxon>Eukaryota</taxon>
        <taxon>Viridiplantae</taxon>
        <taxon>Streptophyta</taxon>
        <taxon>Embryophyta</taxon>
        <taxon>Tracheophyta</taxon>
        <taxon>Spermatophyta</taxon>
        <taxon>Magnoliopsida</taxon>
        <taxon>Magnoliidae</taxon>
        <taxon>Laurales</taxon>
        <taxon>Lauraceae</taxon>
        <taxon>Persea</taxon>
    </lineage>
</organism>
<keyword evidence="2" id="KW-1185">Reference proteome</keyword>
<accession>A0ACC2L9A3</accession>
<gene>
    <name evidence="1" type="ORF">MRB53_023395</name>
</gene>
<reference evidence="1 2" key="1">
    <citation type="journal article" date="2022" name="Hortic Res">
        <title>A haplotype resolved chromosomal level avocado genome allows analysis of novel avocado genes.</title>
        <authorList>
            <person name="Nath O."/>
            <person name="Fletcher S.J."/>
            <person name="Hayward A."/>
            <person name="Shaw L.M."/>
            <person name="Masouleh A.K."/>
            <person name="Furtado A."/>
            <person name="Henry R.J."/>
            <person name="Mitter N."/>
        </authorList>
    </citation>
    <scope>NUCLEOTIDE SEQUENCE [LARGE SCALE GENOMIC DNA]</scope>
    <source>
        <strain evidence="2">cv. Hass</strain>
    </source>
</reference>
<dbReference type="Proteomes" id="UP001234297">
    <property type="component" value="Chromosome 7"/>
</dbReference>